<feature type="region of interest" description="Disordered" evidence="1">
    <location>
        <begin position="136"/>
        <end position="158"/>
    </location>
</feature>
<proteinExistence type="predicted"/>
<accession>A0A0F9E6W9</accession>
<feature type="compositionally biased region" description="Pro residues" evidence="1">
    <location>
        <begin position="142"/>
        <end position="158"/>
    </location>
</feature>
<feature type="region of interest" description="Disordered" evidence="1">
    <location>
        <begin position="295"/>
        <end position="323"/>
    </location>
</feature>
<reference evidence="2" key="1">
    <citation type="journal article" date="2015" name="Nature">
        <title>Complex archaea that bridge the gap between prokaryotes and eukaryotes.</title>
        <authorList>
            <person name="Spang A."/>
            <person name="Saw J.H."/>
            <person name="Jorgensen S.L."/>
            <person name="Zaremba-Niedzwiedzka K."/>
            <person name="Martijn J."/>
            <person name="Lind A.E."/>
            <person name="van Eijk R."/>
            <person name="Schleper C."/>
            <person name="Guy L."/>
            <person name="Ettema T.J."/>
        </authorList>
    </citation>
    <scope>NUCLEOTIDE SEQUENCE</scope>
</reference>
<dbReference type="AlphaFoldDB" id="A0A0F9E6W9"/>
<evidence type="ECO:0000313" key="2">
    <source>
        <dbReference type="EMBL" id="KKL62001.1"/>
    </source>
</evidence>
<comment type="caution">
    <text evidence="2">The sequence shown here is derived from an EMBL/GenBank/DDBJ whole genome shotgun (WGS) entry which is preliminary data.</text>
</comment>
<dbReference type="Gene3D" id="2.60.120.260">
    <property type="entry name" value="Galactose-binding domain-like"/>
    <property type="match status" value="1"/>
</dbReference>
<feature type="non-terminal residue" evidence="2">
    <location>
        <position position="1"/>
    </location>
</feature>
<name>A0A0F9E6W9_9ZZZZ</name>
<dbReference type="EMBL" id="LAZR01028631">
    <property type="protein sequence ID" value="KKL62001.1"/>
    <property type="molecule type" value="Genomic_DNA"/>
</dbReference>
<evidence type="ECO:0000256" key="1">
    <source>
        <dbReference type="SAM" id="MobiDB-lite"/>
    </source>
</evidence>
<sequence length="323" mass="34731">LWPDGWNVGATSAGGPMMKVGPATVHAQGAPPVVQLANDQAEVSHLYQTVKTDSPVGDRRFACGVWVRASTSVRVRLLLTDARNGLQSEYYSGNGNWQWLQVSYQADGTGDWVRMHISVTGPGTAEACGPILGEGDHVTPTATPPGASPVPPSPVPPSPSEKFNLADYRVNDPHVVLGLSGHELETNLPTVYGLRCFGGVDAMKGQRFMRFLASFEPTVRQKGGGLASAFTTPRLLDLTGCRYGRGVRVGQVRETALSRFMLFEGFEILPDDQAVLERLKSPSFDPLRTIVLEMHRAGPPASSKGKKATPSRRLPAAGPDRHL</sequence>
<gene>
    <name evidence="2" type="ORF">LCGC14_2189590</name>
</gene>
<organism evidence="2">
    <name type="scientific">marine sediment metagenome</name>
    <dbReference type="NCBI Taxonomy" id="412755"/>
    <lineage>
        <taxon>unclassified sequences</taxon>
        <taxon>metagenomes</taxon>
        <taxon>ecological metagenomes</taxon>
    </lineage>
</organism>
<protein>
    <submittedName>
        <fullName evidence="2">Uncharacterized protein</fullName>
    </submittedName>
</protein>